<dbReference type="PANTHER" id="PTHR31175:SF120">
    <property type="entry name" value="OS09G0547100 PROTEIN"/>
    <property type="match status" value="1"/>
</dbReference>
<evidence type="ECO:0000256" key="1">
    <source>
        <dbReference type="ARBA" id="ARBA00006974"/>
    </source>
</evidence>
<dbReference type="PANTHER" id="PTHR31175">
    <property type="entry name" value="AUXIN-RESPONSIVE FAMILY PROTEIN"/>
    <property type="match status" value="1"/>
</dbReference>
<keyword evidence="3" id="KW-1185">Reference proteome</keyword>
<dbReference type="InterPro" id="IPR003676">
    <property type="entry name" value="SAUR_fam"/>
</dbReference>
<dbReference type="EMBL" id="QPKB01000008">
    <property type="protein sequence ID" value="RWR90629.1"/>
    <property type="molecule type" value="Genomic_DNA"/>
</dbReference>
<dbReference type="GO" id="GO:0009733">
    <property type="term" value="P:response to auxin"/>
    <property type="evidence" value="ECO:0007669"/>
    <property type="project" value="InterPro"/>
</dbReference>
<gene>
    <name evidence="2" type="ORF">CKAN_01973100</name>
</gene>
<dbReference type="AlphaFoldDB" id="A0A443PIP3"/>
<proteinExistence type="inferred from homology"/>
<name>A0A443PIP3_9MAGN</name>
<dbReference type="Proteomes" id="UP000283530">
    <property type="component" value="Unassembled WGS sequence"/>
</dbReference>
<comment type="caution">
    <text evidence="2">The sequence shown here is derived from an EMBL/GenBank/DDBJ whole genome shotgun (WGS) entry which is preliminary data.</text>
</comment>
<dbReference type="OrthoDB" id="1936278at2759"/>
<comment type="similarity">
    <text evidence="1">Belongs to the ARG7 family.</text>
</comment>
<evidence type="ECO:0000313" key="2">
    <source>
        <dbReference type="EMBL" id="RWR90629.1"/>
    </source>
</evidence>
<accession>A0A443PIP3</accession>
<sequence>MTVLEQLGLPQKTMISSQKLLKMARKWQKFAVNARRRISASRSGRSVETESCIKSVADKGHFVVYTIDGRRFMVPLDYLSSPIFVELLRMSEDQFGLPRAGPITIPCEAIFMEYVISFLKRKLSKEVGTSLLTSMAAGRCSTPSMLQSQNHQQILVHRLLKMARKWRRFTQNARRRISTSRIRNSSEAKSCIKSVAAKGHFVAYTFDGKRFMVPLAYLNSPIFIELFRMSEDQFGLPCDGPITMPCDGLFMEYVVSFIRRRLSEDVEKALLNCIAMGRCSTPSMLQIEQNHQQILMARKWQKFAVNARRRISASRSGRSVEAESCIKSVADKGHFVVYTIDGRRFMVPLDYLSSPIFVELLRMSEDQFGLPCNGPITIPCEAIFMEYMARKWQKFAVDARRRISISRTVRSEEVESCIRPLADKGHFIVYTIDDRRFMVPLAYLKNPILLELFRMSEEQFGLPCNGAFTMPCDAIFMDCVISLTHRHVSKDVGKALNYILLSFTQ</sequence>
<protein>
    <submittedName>
        <fullName evidence="2">Auxin-responsive protein SAUR36</fullName>
    </submittedName>
</protein>
<reference evidence="2 3" key="1">
    <citation type="journal article" date="2019" name="Nat. Plants">
        <title>Stout camphor tree genome fills gaps in understanding of flowering plant genome evolution.</title>
        <authorList>
            <person name="Chaw S.M."/>
            <person name="Liu Y.C."/>
            <person name="Wu Y.W."/>
            <person name="Wang H.Y."/>
            <person name="Lin C.I."/>
            <person name="Wu C.S."/>
            <person name="Ke H.M."/>
            <person name="Chang L.Y."/>
            <person name="Hsu C.Y."/>
            <person name="Yang H.T."/>
            <person name="Sudianto E."/>
            <person name="Hsu M.H."/>
            <person name="Wu K.P."/>
            <person name="Wang L.N."/>
            <person name="Leebens-Mack J.H."/>
            <person name="Tsai I.J."/>
        </authorList>
    </citation>
    <scope>NUCLEOTIDE SEQUENCE [LARGE SCALE GENOMIC DNA]</scope>
    <source>
        <strain evidence="3">cv. Chaw 1501</strain>
        <tissue evidence="2">Young leaves</tissue>
    </source>
</reference>
<evidence type="ECO:0000313" key="3">
    <source>
        <dbReference type="Proteomes" id="UP000283530"/>
    </source>
</evidence>
<dbReference type="Pfam" id="PF02519">
    <property type="entry name" value="Auxin_inducible"/>
    <property type="match status" value="3"/>
</dbReference>
<organism evidence="2 3">
    <name type="scientific">Cinnamomum micranthum f. kanehirae</name>
    <dbReference type="NCBI Taxonomy" id="337451"/>
    <lineage>
        <taxon>Eukaryota</taxon>
        <taxon>Viridiplantae</taxon>
        <taxon>Streptophyta</taxon>
        <taxon>Embryophyta</taxon>
        <taxon>Tracheophyta</taxon>
        <taxon>Spermatophyta</taxon>
        <taxon>Magnoliopsida</taxon>
        <taxon>Magnoliidae</taxon>
        <taxon>Laurales</taxon>
        <taxon>Lauraceae</taxon>
        <taxon>Cinnamomum</taxon>
    </lineage>
</organism>